<dbReference type="Proteomes" id="UP000011115">
    <property type="component" value="Unassembled WGS sequence"/>
</dbReference>
<name>M1DGM8_SOLTU</name>
<dbReference type="AlphaFoldDB" id="M1DGM8"/>
<protein>
    <submittedName>
        <fullName evidence="2">Uncharacterized protein</fullName>
    </submittedName>
</protein>
<dbReference type="EnsemblPlants" id="PGSC0003DMT400088754">
    <property type="protein sequence ID" value="PGSC0003DMT400088754"/>
    <property type="gene ID" value="PGSC0003DMG400038325"/>
</dbReference>
<evidence type="ECO:0000313" key="2">
    <source>
        <dbReference type="EnsemblPlants" id="PGSC0003DMT400088754"/>
    </source>
</evidence>
<feature type="compositionally biased region" description="Basic and acidic residues" evidence="1">
    <location>
        <begin position="8"/>
        <end position="22"/>
    </location>
</feature>
<feature type="compositionally biased region" description="Low complexity" evidence="1">
    <location>
        <begin position="153"/>
        <end position="162"/>
    </location>
</feature>
<feature type="region of interest" description="Disordered" evidence="1">
    <location>
        <begin position="71"/>
        <end position="170"/>
    </location>
</feature>
<reference evidence="2" key="2">
    <citation type="submission" date="2015-06" db="UniProtKB">
        <authorList>
            <consortium name="EnsemblPlants"/>
        </authorList>
    </citation>
    <scope>IDENTIFICATION</scope>
    <source>
        <strain evidence="2">DM1-3 516 R44</strain>
    </source>
</reference>
<sequence>MESTTGRDTPRGLHLAKEKYTGEGHDGLHGPWFIRRIVNPFVTHSSTLIHRFKSPNDVHEGLHGPWYYGSSMKECSSPSTATALQSEGDHTQESSSSEVQINVTPEDHPSRATRSSTMMTILQITPSQSDEEGRSSESGEEEGCQSDNGSGGSSESASGSSEMQPHLHLQ</sequence>
<evidence type="ECO:0000313" key="3">
    <source>
        <dbReference type="Proteomes" id="UP000011115"/>
    </source>
</evidence>
<dbReference type="Gramene" id="PGSC0003DMT400088754">
    <property type="protein sequence ID" value="PGSC0003DMT400088754"/>
    <property type="gene ID" value="PGSC0003DMG400038325"/>
</dbReference>
<keyword evidence="3" id="KW-1185">Reference proteome</keyword>
<dbReference type="InParanoid" id="M1DGM8"/>
<dbReference type="HOGENOM" id="CLU_1573389_0_0_1"/>
<dbReference type="PaxDb" id="4113-PGSC0003DMT400088754"/>
<accession>M1DGM8</accession>
<feature type="region of interest" description="Disordered" evidence="1">
    <location>
        <begin position="1"/>
        <end position="22"/>
    </location>
</feature>
<feature type="compositionally biased region" description="Polar residues" evidence="1">
    <location>
        <begin position="73"/>
        <end position="85"/>
    </location>
</feature>
<proteinExistence type="predicted"/>
<reference evidence="3" key="1">
    <citation type="journal article" date="2011" name="Nature">
        <title>Genome sequence and analysis of the tuber crop potato.</title>
        <authorList>
            <consortium name="The Potato Genome Sequencing Consortium"/>
        </authorList>
    </citation>
    <scope>NUCLEOTIDE SEQUENCE [LARGE SCALE GENOMIC DNA]</scope>
    <source>
        <strain evidence="3">cv. DM1-3 516 R44</strain>
    </source>
</reference>
<evidence type="ECO:0000256" key="1">
    <source>
        <dbReference type="SAM" id="MobiDB-lite"/>
    </source>
</evidence>
<feature type="compositionally biased region" description="Polar residues" evidence="1">
    <location>
        <begin position="112"/>
        <end position="126"/>
    </location>
</feature>
<feature type="compositionally biased region" description="Polar residues" evidence="1">
    <location>
        <begin position="93"/>
        <end position="103"/>
    </location>
</feature>
<organism evidence="2 3">
    <name type="scientific">Solanum tuberosum</name>
    <name type="common">Potato</name>
    <dbReference type="NCBI Taxonomy" id="4113"/>
    <lineage>
        <taxon>Eukaryota</taxon>
        <taxon>Viridiplantae</taxon>
        <taxon>Streptophyta</taxon>
        <taxon>Embryophyta</taxon>
        <taxon>Tracheophyta</taxon>
        <taxon>Spermatophyta</taxon>
        <taxon>Magnoliopsida</taxon>
        <taxon>eudicotyledons</taxon>
        <taxon>Gunneridae</taxon>
        <taxon>Pentapetalae</taxon>
        <taxon>asterids</taxon>
        <taxon>lamiids</taxon>
        <taxon>Solanales</taxon>
        <taxon>Solanaceae</taxon>
        <taxon>Solanoideae</taxon>
        <taxon>Solaneae</taxon>
        <taxon>Solanum</taxon>
    </lineage>
</organism>